<dbReference type="GO" id="GO:0046872">
    <property type="term" value="F:metal ion binding"/>
    <property type="evidence" value="ECO:0007669"/>
    <property type="project" value="UniProtKB-KW"/>
</dbReference>
<protein>
    <recommendedName>
        <fullName evidence="11">WRKY domain-containing protein</fullName>
    </recommendedName>
</protein>
<evidence type="ECO:0000256" key="8">
    <source>
        <dbReference type="ARBA" id="ARBA00023242"/>
    </source>
</evidence>
<keyword evidence="7" id="KW-0804">Transcription</keyword>
<dbReference type="GO" id="GO:0043565">
    <property type="term" value="F:sequence-specific DNA binding"/>
    <property type="evidence" value="ECO:0007669"/>
    <property type="project" value="InterPro"/>
</dbReference>
<keyword evidence="6" id="KW-0238">DNA-binding</keyword>
<dbReference type="GO" id="GO:0005634">
    <property type="term" value="C:nucleus"/>
    <property type="evidence" value="ECO:0007669"/>
    <property type="project" value="UniProtKB-SubCell"/>
</dbReference>
<evidence type="ECO:0000256" key="5">
    <source>
        <dbReference type="ARBA" id="ARBA00023015"/>
    </source>
</evidence>
<evidence type="ECO:0000256" key="10">
    <source>
        <dbReference type="SAM" id="MobiDB-lite"/>
    </source>
</evidence>
<dbReference type="PROSITE" id="PS50811">
    <property type="entry name" value="WRKY"/>
    <property type="match status" value="2"/>
</dbReference>
<feature type="compositionally biased region" description="Polar residues" evidence="10">
    <location>
        <begin position="381"/>
        <end position="394"/>
    </location>
</feature>
<accession>A0A9Q1GLP4</accession>
<evidence type="ECO:0000259" key="11">
    <source>
        <dbReference type="PROSITE" id="PS50811"/>
    </source>
</evidence>
<reference evidence="12" key="1">
    <citation type="submission" date="2022-04" db="EMBL/GenBank/DDBJ databases">
        <title>Carnegiea gigantea Genome sequencing and assembly v2.</title>
        <authorList>
            <person name="Copetti D."/>
            <person name="Sanderson M.J."/>
            <person name="Burquez A."/>
            <person name="Wojciechowski M.F."/>
        </authorList>
    </citation>
    <scope>NUCLEOTIDE SEQUENCE</scope>
    <source>
        <strain evidence="12">SGP5-SGP5p</strain>
        <tissue evidence="12">Aerial part</tissue>
    </source>
</reference>
<dbReference type="FunFam" id="2.20.25.80:FF:000003">
    <property type="entry name" value="WRKY transcription factor 57"/>
    <property type="match status" value="1"/>
</dbReference>
<dbReference type="InterPro" id="IPR003657">
    <property type="entry name" value="WRKY_dom"/>
</dbReference>
<keyword evidence="2" id="KW-0479">Metal-binding</keyword>
<keyword evidence="8" id="KW-0539">Nucleus</keyword>
<comment type="subcellular location">
    <subcellularLocation>
        <location evidence="1">Nucleus</location>
    </subcellularLocation>
</comment>
<evidence type="ECO:0000256" key="1">
    <source>
        <dbReference type="ARBA" id="ARBA00004123"/>
    </source>
</evidence>
<dbReference type="GO" id="GO:0003700">
    <property type="term" value="F:DNA-binding transcription factor activity"/>
    <property type="evidence" value="ECO:0007669"/>
    <property type="project" value="InterPro"/>
</dbReference>
<evidence type="ECO:0000313" key="12">
    <source>
        <dbReference type="EMBL" id="KAJ8421739.1"/>
    </source>
</evidence>
<comment type="similarity">
    <text evidence="9">Belongs to the WRKY group I family.</text>
</comment>
<name>A0A9Q1GLP4_9CARY</name>
<dbReference type="InterPro" id="IPR044810">
    <property type="entry name" value="WRKY_plant"/>
</dbReference>
<dbReference type="AlphaFoldDB" id="A0A9Q1GLP4"/>
<evidence type="ECO:0000256" key="9">
    <source>
        <dbReference type="ARBA" id="ARBA00061157"/>
    </source>
</evidence>
<gene>
    <name evidence="12" type="ORF">Cgig2_032776</name>
</gene>
<keyword evidence="13" id="KW-1185">Reference proteome</keyword>
<feature type="region of interest" description="Disordered" evidence="10">
    <location>
        <begin position="373"/>
        <end position="394"/>
    </location>
</feature>
<evidence type="ECO:0000313" key="13">
    <source>
        <dbReference type="Proteomes" id="UP001153076"/>
    </source>
</evidence>
<dbReference type="FunFam" id="2.20.25.80:FF:000006">
    <property type="entry name" value="WRKY transcription factor"/>
    <property type="match status" value="1"/>
</dbReference>
<feature type="compositionally biased region" description="Acidic residues" evidence="10">
    <location>
        <begin position="284"/>
        <end position="302"/>
    </location>
</feature>
<organism evidence="12 13">
    <name type="scientific">Carnegiea gigantea</name>
    <dbReference type="NCBI Taxonomy" id="171969"/>
    <lineage>
        <taxon>Eukaryota</taxon>
        <taxon>Viridiplantae</taxon>
        <taxon>Streptophyta</taxon>
        <taxon>Embryophyta</taxon>
        <taxon>Tracheophyta</taxon>
        <taxon>Spermatophyta</taxon>
        <taxon>Magnoliopsida</taxon>
        <taxon>eudicotyledons</taxon>
        <taxon>Gunneridae</taxon>
        <taxon>Pentapetalae</taxon>
        <taxon>Caryophyllales</taxon>
        <taxon>Cactineae</taxon>
        <taxon>Cactaceae</taxon>
        <taxon>Cactoideae</taxon>
        <taxon>Echinocereeae</taxon>
        <taxon>Carnegiea</taxon>
    </lineage>
</organism>
<dbReference type="InterPro" id="IPR036576">
    <property type="entry name" value="WRKY_dom_sf"/>
</dbReference>
<evidence type="ECO:0000256" key="2">
    <source>
        <dbReference type="ARBA" id="ARBA00022723"/>
    </source>
</evidence>
<feature type="region of interest" description="Disordered" evidence="10">
    <location>
        <begin position="226"/>
        <end position="314"/>
    </location>
</feature>
<dbReference type="SMART" id="SM00774">
    <property type="entry name" value="WRKY"/>
    <property type="match status" value="2"/>
</dbReference>
<feature type="compositionally biased region" description="Polar residues" evidence="10">
    <location>
        <begin position="272"/>
        <end position="283"/>
    </location>
</feature>
<proteinExistence type="inferred from homology"/>
<feature type="domain" description="WRKY" evidence="11">
    <location>
        <begin position="313"/>
        <end position="378"/>
    </location>
</feature>
<feature type="domain" description="WRKY" evidence="11">
    <location>
        <begin position="176"/>
        <end position="234"/>
    </location>
</feature>
<dbReference type="EMBL" id="JAKOGI010002565">
    <property type="protein sequence ID" value="KAJ8421739.1"/>
    <property type="molecule type" value="Genomic_DNA"/>
</dbReference>
<dbReference type="PANTHER" id="PTHR31221">
    <property type="entry name" value="WRKY TRANSCRIPTION FACTOR PROTEIN 1-RELATED"/>
    <property type="match status" value="1"/>
</dbReference>
<evidence type="ECO:0000256" key="4">
    <source>
        <dbReference type="ARBA" id="ARBA00022833"/>
    </source>
</evidence>
<evidence type="ECO:0000256" key="3">
    <source>
        <dbReference type="ARBA" id="ARBA00022737"/>
    </source>
</evidence>
<sequence length="426" mass="46974">MASNLFSDGFSGSFSDLLNAEMNAPVPPSGLGLSFLSEKAENYAGAGGGSSGYRQSKPANLILPVNVPPAFSVSPGISPSLFLNSPTFLQSALNPPYGTSPQQVLQVTAQAALSNSHLGIQPDFYPSSLNPTPMHPSMTYQSSTFNTISRIPEPPNALHHEKRHQSFPAPVDKPADDGYNWRKYGQKQVKGSEYPRSYYRCTIPNCPVKKKVERSFDGHITEIIYKGQHNHDPPPSGRRGKDNNALLDHGGSQGQMGNFHWSTRLGRDHDSAQATSMQLNGPSDSEESGENYDLADEDDEEDKPNAKRRQTRSEVDLLDDGYRWRKYGQKVVKGNPNPRSYYKCTTAGCKVRKHVERASTDPRAVITTYEGKHNHDVPTARGSNSNTINSEVQQTRPHNPMNGHMNFGNNDQTPIALRLKEEQIAV</sequence>
<evidence type="ECO:0000256" key="7">
    <source>
        <dbReference type="ARBA" id="ARBA00023163"/>
    </source>
</evidence>
<dbReference type="Proteomes" id="UP001153076">
    <property type="component" value="Unassembled WGS sequence"/>
</dbReference>
<keyword evidence="4" id="KW-0862">Zinc</keyword>
<keyword evidence="5" id="KW-0805">Transcription regulation</keyword>
<dbReference type="OrthoDB" id="2021103at2759"/>
<dbReference type="Pfam" id="PF03106">
    <property type="entry name" value="WRKY"/>
    <property type="match status" value="2"/>
</dbReference>
<dbReference type="SUPFAM" id="SSF118290">
    <property type="entry name" value="WRKY DNA-binding domain"/>
    <property type="match status" value="2"/>
</dbReference>
<keyword evidence="3" id="KW-0677">Repeat</keyword>
<dbReference type="PANTHER" id="PTHR31221:SF130">
    <property type="entry name" value="WRKY TRANSCRIPTION FACTOR 3-RELATED"/>
    <property type="match status" value="1"/>
</dbReference>
<comment type="caution">
    <text evidence="12">The sequence shown here is derived from an EMBL/GenBank/DDBJ whole genome shotgun (WGS) entry which is preliminary data.</text>
</comment>
<dbReference type="Gene3D" id="2.20.25.80">
    <property type="entry name" value="WRKY domain"/>
    <property type="match status" value="2"/>
</dbReference>
<evidence type="ECO:0000256" key="6">
    <source>
        <dbReference type="ARBA" id="ARBA00023125"/>
    </source>
</evidence>